<dbReference type="NCBIfam" id="NF009875">
    <property type="entry name" value="PRK13339.1"/>
    <property type="match status" value="1"/>
</dbReference>
<evidence type="ECO:0000256" key="4">
    <source>
        <dbReference type="ARBA" id="ARBA00006389"/>
    </source>
</evidence>
<evidence type="ECO:0000256" key="2">
    <source>
        <dbReference type="ARBA" id="ARBA00001974"/>
    </source>
</evidence>
<dbReference type="EC" id="1.1.5.4" evidence="9"/>
<protein>
    <recommendedName>
        <fullName evidence="9">Probable malate:quinone oxidoreductase</fullName>
        <ecNumber evidence="9">1.1.5.4</ecNumber>
    </recommendedName>
    <alternativeName>
        <fullName evidence="9">MQO</fullName>
    </alternativeName>
    <alternativeName>
        <fullName evidence="9">Malate dehydrogenase [quinone]</fullName>
    </alternativeName>
</protein>
<dbReference type="NCBIfam" id="NF003603">
    <property type="entry name" value="PRK05257.1-1"/>
    <property type="match status" value="1"/>
</dbReference>
<dbReference type="EMBL" id="JXRA01000029">
    <property type="protein sequence ID" value="KIO77788.1"/>
    <property type="molecule type" value="Genomic_DNA"/>
</dbReference>
<dbReference type="RefSeq" id="WP_041880349.1">
    <property type="nucleotide sequence ID" value="NZ_CP157278.1"/>
</dbReference>
<dbReference type="PANTHER" id="PTHR43104">
    <property type="entry name" value="L-2-HYDROXYGLUTARATE DEHYDROGENASE, MITOCHONDRIAL"/>
    <property type="match status" value="1"/>
</dbReference>
<dbReference type="Gene3D" id="3.50.50.60">
    <property type="entry name" value="FAD/NAD(P)-binding domain"/>
    <property type="match status" value="1"/>
</dbReference>
<dbReference type="GO" id="GO:0008924">
    <property type="term" value="F:L-malate dehydrogenase (quinone) activity"/>
    <property type="evidence" value="ECO:0007669"/>
    <property type="project" value="UniProtKB-UniRule"/>
</dbReference>
<keyword evidence="5 9" id="KW-0816">Tricarboxylic acid cycle</keyword>
<dbReference type="NCBIfam" id="NF003612">
    <property type="entry name" value="PRK05257.3-3"/>
    <property type="match status" value="1"/>
</dbReference>
<keyword evidence="11" id="KW-1185">Reference proteome</keyword>
<dbReference type="NCBIfam" id="NF003605">
    <property type="entry name" value="PRK05257.1-4"/>
    <property type="match status" value="1"/>
</dbReference>
<comment type="similarity">
    <text evidence="4 9">Belongs to the MQO family.</text>
</comment>
<dbReference type="UniPathway" id="UPA00223">
    <property type="reaction ID" value="UER01008"/>
</dbReference>
<dbReference type="Pfam" id="PF06039">
    <property type="entry name" value="Mqo"/>
    <property type="match status" value="1"/>
</dbReference>
<keyword evidence="8 9" id="KW-0560">Oxidoreductase</keyword>
<comment type="pathway">
    <text evidence="3 9">Carbohydrate metabolism; tricarboxylic acid cycle; oxaloacetate from (S)-malate (quinone route): step 1/1.</text>
</comment>
<evidence type="ECO:0000256" key="6">
    <source>
        <dbReference type="ARBA" id="ARBA00022630"/>
    </source>
</evidence>
<dbReference type="AlphaFoldDB" id="A0A0D0F821"/>
<evidence type="ECO:0000313" key="10">
    <source>
        <dbReference type="EMBL" id="KIO77788.1"/>
    </source>
</evidence>
<dbReference type="GO" id="GO:0047545">
    <property type="term" value="F:(S)-2-hydroxyglutarate dehydrogenase activity"/>
    <property type="evidence" value="ECO:0007669"/>
    <property type="project" value="TreeGrafter"/>
</dbReference>
<comment type="cofactor">
    <cofactor evidence="2 9">
        <name>FAD</name>
        <dbReference type="ChEBI" id="CHEBI:57692"/>
    </cofactor>
</comment>
<evidence type="ECO:0000256" key="1">
    <source>
        <dbReference type="ARBA" id="ARBA00001139"/>
    </source>
</evidence>
<dbReference type="NCBIfam" id="NF003613">
    <property type="entry name" value="PRK05257.3-4"/>
    <property type="match status" value="1"/>
</dbReference>
<dbReference type="Proteomes" id="UP000032049">
    <property type="component" value="Unassembled WGS sequence"/>
</dbReference>
<dbReference type="NCBIfam" id="NF003604">
    <property type="entry name" value="PRK05257.1-3"/>
    <property type="match status" value="1"/>
</dbReference>
<evidence type="ECO:0000313" key="11">
    <source>
        <dbReference type="Proteomes" id="UP000032049"/>
    </source>
</evidence>
<dbReference type="NCBIfam" id="NF003614">
    <property type="entry name" value="PRK05257.3-5"/>
    <property type="match status" value="1"/>
</dbReference>
<comment type="catalytic activity">
    <reaction evidence="1 9">
        <text>(S)-malate + a quinone = a quinol + oxaloacetate</text>
        <dbReference type="Rhea" id="RHEA:46012"/>
        <dbReference type="ChEBI" id="CHEBI:15589"/>
        <dbReference type="ChEBI" id="CHEBI:16452"/>
        <dbReference type="ChEBI" id="CHEBI:24646"/>
        <dbReference type="ChEBI" id="CHEBI:132124"/>
        <dbReference type="EC" id="1.1.5.4"/>
    </reaction>
</comment>
<dbReference type="NCBIfam" id="NF003606">
    <property type="entry name" value="PRK05257.2-1"/>
    <property type="match status" value="1"/>
</dbReference>
<evidence type="ECO:0000256" key="8">
    <source>
        <dbReference type="ARBA" id="ARBA00023002"/>
    </source>
</evidence>
<dbReference type="NCBIfam" id="NF003611">
    <property type="entry name" value="PRK05257.3-2"/>
    <property type="match status" value="1"/>
</dbReference>
<dbReference type="HAMAP" id="MF_00212">
    <property type="entry name" value="MQO"/>
    <property type="match status" value="1"/>
</dbReference>
<keyword evidence="6 9" id="KW-0285">Flavoprotein</keyword>
<accession>A0A0D0F821</accession>
<evidence type="ECO:0000256" key="3">
    <source>
        <dbReference type="ARBA" id="ARBA00005012"/>
    </source>
</evidence>
<dbReference type="SUPFAM" id="SSF51905">
    <property type="entry name" value="FAD/NAD(P)-binding domain"/>
    <property type="match status" value="1"/>
</dbReference>
<dbReference type="NCBIfam" id="NF003609">
    <property type="entry name" value="PRK05257.2-5"/>
    <property type="match status" value="1"/>
</dbReference>
<reference evidence="10 11" key="1">
    <citation type="submission" date="2015-01" db="EMBL/GenBank/DDBJ databases">
        <title>Draft genome sequence of Pedobacter sp. NL19 isolated from sludge of an effluent treatment pond in an abandoned uranium mine.</title>
        <authorList>
            <person name="Santos T."/>
            <person name="Caetano T."/>
            <person name="Covas C."/>
            <person name="Cruz A."/>
            <person name="Mendo S."/>
        </authorList>
    </citation>
    <scope>NUCLEOTIDE SEQUENCE [LARGE SCALE GENOMIC DNA]</scope>
    <source>
        <strain evidence="10 11">NL19</strain>
    </source>
</reference>
<dbReference type="NCBIfam" id="NF003610">
    <property type="entry name" value="PRK05257.3-1"/>
    <property type="match status" value="1"/>
</dbReference>
<gene>
    <name evidence="9" type="primary">mqo</name>
    <name evidence="10" type="ORF">TH53_07660</name>
</gene>
<dbReference type="InterPro" id="IPR006231">
    <property type="entry name" value="MQO"/>
</dbReference>
<dbReference type="OrthoDB" id="9763983at2"/>
<dbReference type="PANTHER" id="PTHR43104:SF2">
    <property type="entry name" value="L-2-HYDROXYGLUTARATE DEHYDROGENASE, MITOCHONDRIAL"/>
    <property type="match status" value="1"/>
</dbReference>
<evidence type="ECO:0000256" key="7">
    <source>
        <dbReference type="ARBA" id="ARBA00022827"/>
    </source>
</evidence>
<name>A0A0D0F821_9SPHI</name>
<dbReference type="STRING" id="1503925.TH53_07660"/>
<organism evidence="10 11">
    <name type="scientific">Pedobacter lusitanus</name>
    <dbReference type="NCBI Taxonomy" id="1503925"/>
    <lineage>
        <taxon>Bacteria</taxon>
        <taxon>Pseudomonadati</taxon>
        <taxon>Bacteroidota</taxon>
        <taxon>Sphingobacteriia</taxon>
        <taxon>Sphingobacteriales</taxon>
        <taxon>Sphingobacteriaceae</taxon>
        <taxon>Pedobacter</taxon>
    </lineage>
</organism>
<evidence type="ECO:0000256" key="9">
    <source>
        <dbReference type="HAMAP-Rule" id="MF_00212"/>
    </source>
</evidence>
<dbReference type="InterPro" id="IPR036188">
    <property type="entry name" value="FAD/NAD-bd_sf"/>
</dbReference>
<comment type="caution">
    <text evidence="10">The sequence shown here is derived from an EMBL/GenBank/DDBJ whole genome shotgun (WGS) entry which is preliminary data.</text>
</comment>
<sequence>MTSKSPNSDKAVDVVLIGAGIMSATLGVLLKELSPDLTIQIFERLDVAAAESSDAWNNAGTGHSAFCELNYTPQLEDGTVETAKAVSIAESFEVSKQFWAFLVQNKLVSSPETFIKSIPHMSFVWGADNVDFLKKRFNNLQQCELFKEMTYSEDPKQLAEWMPLVMEGRSPDEKVAATRMMLGTDVNFGALTRMMLSTLQSKPNVSMDFNQEVRKLKQKDGLWEVKVKDEETGKRKTVKAKFVFIGAGGGSLPLLEKSDIPEGKGFGGFPVSGQWLKCVNPAVIEHHHAKVYGKASVGAPPMSVPHLDTRMIDGKKALLFGPYAGFSTRFLKNGSLLDLPLSIKANNIRPMIAAGLDNIPLTKYLIDQVRQSPEDRMEALREYLPAAEMKDWELETAGQRVQVIKKDEKHGGILEFGTEVVSAGDGSIAALLGASPGASTAVSIMISLMKRCFKEKMDSAEWQTKLKQMIPSYGNSLSDDAQLCKNIRAQTTHALNLQITD</sequence>
<keyword evidence="7 9" id="KW-0274">FAD</keyword>
<dbReference type="NCBIfam" id="NF003608">
    <property type="entry name" value="PRK05257.2-4"/>
    <property type="match status" value="1"/>
</dbReference>
<dbReference type="NCBIfam" id="TIGR01320">
    <property type="entry name" value="mal_quin_oxido"/>
    <property type="match status" value="1"/>
</dbReference>
<evidence type="ECO:0000256" key="5">
    <source>
        <dbReference type="ARBA" id="ARBA00022532"/>
    </source>
</evidence>
<proteinExistence type="inferred from homology"/>
<dbReference type="GO" id="GO:0006099">
    <property type="term" value="P:tricarboxylic acid cycle"/>
    <property type="evidence" value="ECO:0007669"/>
    <property type="project" value="UniProtKB-UniRule"/>
</dbReference>